<evidence type="ECO:0000313" key="3">
    <source>
        <dbReference type="Proteomes" id="UP001372338"/>
    </source>
</evidence>
<protein>
    <recommendedName>
        <fullName evidence="1">F-box domain-containing protein</fullName>
    </recommendedName>
</protein>
<feature type="domain" description="F-box" evidence="1">
    <location>
        <begin position="8"/>
        <end position="54"/>
    </location>
</feature>
<dbReference type="InterPro" id="IPR050796">
    <property type="entry name" value="SCF_F-box_component"/>
</dbReference>
<name>A0AAN9E3K9_CROPI</name>
<dbReference type="Gene3D" id="1.20.1280.50">
    <property type="match status" value="1"/>
</dbReference>
<proteinExistence type="predicted"/>
<dbReference type="Pfam" id="PF00646">
    <property type="entry name" value="F-box"/>
    <property type="match status" value="1"/>
</dbReference>
<dbReference type="PANTHER" id="PTHR31672">
    <property type="entry name" value="BNACNNG10540D PROTEIN"/>
    <property type="match status" value="1"/>
</dbReference>
<organism evidence="2 3">
    <name type="scientific">Crotalaria pallida</name>
    <name type="common">Smooth rattlebox</name>
    <name type="synonym">Crotalaria striata</name>
    <dbReference type="NCBI Taxonomy" id="3830"/>
    <lineage>
        <taxon>Eukaryota</taxon>
        <taxon>Viridiplantae</taxon>
        <taxon>Streptophyta</taxon>
        <taxon>Embryophyta</taxon>
        <taxon>Tracheophyta</taxon>
        <taxon>Spermatophyta</taxon>
        <taxon>Magnoliopsida</taxon>
        <taxon>eudicotyledons</taxon>
        <taxon>Gunneridae</taxon>
        <taxon>Pentapetalae</taxon>
        <taxon>rosids</taxon>
        <taxon>fabids</taxon>
        <taxon>Fabales</taxon>
        <taxon>Fabaceae</taxon>
        <taxon>Papilionoideae</taxon>
        <taxon>50 kb inversion clade</taxon>
        <taxon>genistoids sensu lato</taxon>
        <taxon>core genistoids</taxon>
        <taxon>Crotalarieae</taxon>
        <taxon>Crotalaria</taxon>
    </lineage>
</organism>
<sequence length="131" mass="15030">MPQSNSPHAALPTLPIELIIEILARLPMKFLMQFKCVCKSWETLISRDPKFAKKHLSTMNTTHFISRFMSPSEVMLECEVQALPECEKRVKVVVYNTRDETFKIPDIQDISVADSWFLPHIYAESSISPCS</sequence>
<dbReference type="InterPro" id="IPR001810">
    <property type="entry name" value="F-box_dom"/>
</dbReference>
<dbReference type="SMART" id="SM00256">
    <property type="entry name" value="FBOX"/>
    <property type="match status" value="1"/>
</dbReference>
<evidence type="ECO:0000259" key="1">
    <source>
        <dbReference type="PROSITE" id="PS50181"/>
    </source>
</evidence>
<dbReference type="PROSITE" id="PS50181">
    <property type="entry name" value="FBOX"/>
    <property type="match status" value="1"/>
</dbReference>
<dbReference type="Proteomes" id="UP001372338">
    <property type="component" value="Unassembled WGS sequence"/>
</dbReference>
<dbReference type="AlphaFoldDB" id="A0AAN9E3K9"/>
<evidence type="ECO:0000313" key="2">
    <source>
        <dbReference type="EMBL" id="KAK7245809.1"/>
    </source>
</evidence>
<gene>
    <name evidence="2" type="ORF">RIF29_40660</name>
</gene>
<dbReference type="EMBL" id="JAYWIO010000008">
    <property type="protein sequence ID" value="KAK7245809.1"/>
    <property type="molecule type" value="Genomic_DNA"/>
</dbReference>
<accession>A0AAN9E3K9</accession>
<dbReference type="SUPFAM" id="SSF81383">
    <property type="entry name" value="F-box domain"/>
    <property type="match status" value="1"/>
</dbReference>
<comment type="caution">
    <text evidence="2">The sequence shown here is derived from an EMBL/GenBank/DDBJ whole genome shotgun (WGS) entry which is preliminary data.</text>
</comment>
<reference evidence="2 3" key="1">
    <citation type="submission" date="2024-01" db="EMBL/GenBank/DDBJ databases">
        <title>The genomes of 5 underutilized Papilionoideae crops provide insights into root nodulation and disease resistanc.</title>
        <authorList>
            <person name="Yuan L."/>
        </authorList>
    </citation>
    <scope>NUCLEOTIDE SEQUENCE [LARGE SCALE GENOMIC DNA]</scope>
    <source>
        <strain evidence="2">ZHUSHIDOU_FW_LH</strain>
        <tissue evidence="2">Leaf</tissue>
    </source>
</reference>
<dbReference type="PANTHER" id="PTHR31672:SF13">
    <property type="entry name" value="F-BOX PROTEIN CPR30-LIKE"/>
    <property type="match status" value="1"/>
</dbReference>
<dbReference type="InterPro" id="IPR036047">
    <property type="entry name" value="F-box-like_dom_sf"/>
</dbReference>
<keyword evidence="3" id="KW-1185">Reference proteome</keyword>
<dbReference type="CDD" id="cd22157">
    <property type="entry name" value="F-box_AtFBW1-like"/>
    <property type="match status" value="1"/>
</dbReference>